<proteinExistence type="predicted"/>
<evidence type="ECO:0000313" key="1">
    <source>
        <dbReference type="EMBL" id="AQT48359.1"/>
    </source>
</evidence>
<evidence type="ECO:0000313" key="2">
    <source>
        <dbReference type="Proteomes" id="UP000189632"/>
    </source>
</evidence>
<protein>
    <submittedName>
        <fullName evidence="1">Uncharacterized protein</fullName>
    </submittedName>
</protein>
<keyword evidence="2" id="KW-1185">Reference proteome</keyword>
<sequence>MSQELKSIRSIIGEILKKPVSFKVFQPYSVLLSVCLQ</sequence>
<dbReference type="EMBL" id="CP015625">
    <property type="protein sequence ID" value="AQT48359.1"/>
    <property type="molecule type" value="Genomic_DNA"/>
</dbReference>
<dbReference type="Proteomes" id="UP000189632">
    <property type="component" value="Chromosome"/>
</dbReference>
<gene>
    <name evidence="1" type="ORF">BBC0122_022900</name>
</gene>
<reference evidence="1 2" key="1">
    <citation type="submission" date="2016-11" db="EMBL/GenBank/DDBJ databases">
        <title>Comparative genomics of Bartonella apis.</title>
        <authorList>
            <person name="Engel P."/>
        </authorList>
    </citation>
    <scope>NUCLEOTIDE SEQUENCE [LARGE SCALE GENOMIC DNA]</scope>
    <source>
        <strain evidence="1 2">BBC0122</strain>
    </source>
</reference>
<dbReference type="KEGG" id="bapi:BBC0122_022900"/>
<accession>A0A1U9MKV5</accession>
<name>A0A1U9MKV5_9HYPH</name>
<dbReference type="AlphaFoldDB" id="A0A1U9MKV5"/>
<organism evidence="1 2">
    <name type="scientific">Bartonella choladocola</name>
    <dbReference type="NCBI Taxonomy" id="2750995"/>
    <lineage>
        <taxon>Bacteria</taxon>
        <taxon>Pseudomonadati</taxon>
        <taxon>Pseudomonadota</taxon>
        <taxon>Alphaproteobacteria</taxon>
        <taxon>Hyphomicrobiales</taxon>
        <taxon>Bartonellaceae</taxon>
        <taxon>Bartonella</taxon>
    </lineage>
</organism>